<accession>A0A5E4M073</accession>
<evidence type="ECO:0000313" key="4">
    <source>
        <dbReference type="Proteomes" id="UP000325440"/>
    </source>
</evidence>
<gene>
    <name evidence="3" type="ORF">CINCED_3A017725</name>
</gene>
<keyword evidence="2" id="KW-0732">Signal</keyword>
<organism evidence="3 4">
    <name type="scientific">Cinara cedri</name>
    <dbReference type="NCBI Taxonomy" id="506608"/>
    <lineage>
        <taxon>Eukaryota</taxon>
        <taxon>Metazoa</taxon>
        <taxon>Ecdysozoa</taxon>
        <taxon>Arthropoda</taxon>
        <taxon>Hexapoda</taxon>
        <taxon>Insecta</taxon>
        <taxon>Pterygota</taxon>
        <taxon>Neoptera</taxon>
        <taxon>Paraneoptera</taxon>
        <taxon>Hemiptera</taxon>
        <taxon>Sternorrhyncha</taxon>
        <taxon>Aphidomorpha</taxon>
        <taxon>Aphidoidea</taxon>
        <taxon>Aphididae</taxon>
        <taxon>Lachninae</taxon>
        <taxon>Cinara</taxon>
    </lineage>
</organism>
<keyword evidence="4" id="KW-1185">Reference proteome</keyword>
<protein>
    <submittedName>
        <fullName evidence="3">Uncharacterized protein</fullName>
    </submittedName>
</protein>
<evidence type="ECO:0000256" key="1">
    <source>
        <dbReference type="SAM" id="MobiDB-lite"/>
    </source>
</evidence>
<dbReference type="OrthoDB" id="6616866at2759"/>
<sequence length="1401" mass="147777">MNWLTAVVACAAVLLLSKLEGFDCDTNCDTLILPESKYPSTSDEFHLSPSEIALLSSKVSAAAVQPSPQSSPTTLALINAISTSPYLLSYLPPPLVFNFLSELTSSPVNLHSVEPSTVASLIHSLCSSTSLFKVAPIRALVDFVTAIAVSPEILSAVPPSTIVRLLNKIHGETPGVLCALSPAVRVSLISCLLSPGVLGSLKPTDVLFLVRMFLDTGRVLAELPFSGVVELLKTISSSPVLLGNIPTCLIVDLLHRISELASSLFCAIPLDVTNALLGPIITAVPGQSPTTLLRLTAVVTSSPYIFNILDPSILSSLLIALSQPETLSAVPPAVLVKLLTDLSNRLSKNIKAEAIVGILHGIASASPDLLCDLPCSARSVYVTSLTSREVTDTLSHQTSVKLIDILCNTPCFLAELPPSSVNRIIAFVVSDEELLRAVPPENIVGLIFNITVLSPSMLRETRPGDIGKLLSPLYTTSALSALRPSCFEKLLSSIACSPFLTRAIPAAQIVNILTMLNSSRDTIKEIPYSVYVNMLTHIFTTAELLSEIPFVLLLNLLVKIESDCAPGVVCAIPPAAISAFFDYLTEKPAALRSCAPTDMRNIVYLLAKCPYFLTQTSTATLNVLLESIAALSAVANAVPTEIFVELVDSVCSLSPSIFCSLSPRAIRAITNSFDSLDTLSGLSSKTIVELTTAVSGCPCLLSALDRRTVANLLDALSASPGALRLLRPDVVVNLIALISSGDGPTTTVPAYPLIRFLRALSLVSPSALCAIPTSVYTVLLNPLKSLNAVNDLTYTGVENLIDVLIATPCLLGALPRPILANTIVAITHTFTALPYAKIIALLTAVHSVSPSLMCIVPDDVLTELLAIFAVQSELSALPSEFLTAFVGLASSSPCLLDLMPAPALESLLKHLSSSPRLLKDVLPSDVLENFLIKLSLTRSRLRDVRLSLIVQLLSALFPAPGRSTCALQPMVVHALLAPLCDDQTVFELGPADVATLLDVASSVPCVLNAIAGTTLDTLISKVASSSHLVTNISPSLLTSFIGAVTSSQTALNAVRPLTIVHLLTTVAMRQPSVLSSLPPRVATALLDAFRSPETFAALPPPVVNNFINLLMTFPNILVALPLSTLNALLGFLSSSPTAIGLLPSCTLVRFLTVLSSLPPLLDALPPGLLVSFVSAVSAASPKFLCVLPPAVPIALLKSVTSDAALASSTPATIASLISTLNRSSCLIHVVPTPVLVSLLAFLAGHQHLLRETSRCDLVAFVNNVQSPGTVPRVCPAGAHPACPTSNHFEDFSSFKIRSPAVNADNAANATAKCLNHNDNTATKVFPNTQIPGTAAPKYEAGPTHTGRDDGPHASATDNPKNNDRLFDLIPKLILPETANEATVYVFPKRKTRSISNTNTTA</sequence>
<dbReference type="EMBL" id="CABPRJ010000013">
    <property type="protein sequence ID" value="VVC25419.1"/>
    <property type="molecule type" value="Genomic_DNA"/>
</dbReference>
<proteinExistence type="predicted"/>
<feature type="region of interest" description="Disordered" evidence="1">
    <location>
        <begin position="1325"/>
        <end position="1362"/>
    </location>
</feature>
<feature type="signal peptide" evidence="2">
    <location>
        <begin position="1"/>
        <end position="21"/>
    </location>
</feature>
<feature type="chain" id="PRO_5023040916" evidence="2">
    <location>
        <begin position="22"/>
        <end position="1401"/>
    </location>
</feature>
<evidence type="ECO:0000256" key="2">
    <source>
        <dbReference type="SAM" id="SignalP"/>
    </source>
</evidence>
<evidence type="ECO:0000313" key="3">
    <source>
        <dbReference type="EMBL" id="VVC25419.1"/>
    </source>
</evidence>
<reference evidence="3 4" key="1">
    <citation type="submission" date="2019-08" db="EMBL/GenBank/DDBJ databases">
        <authorList>
            <person name="Alioto T."/>
            <person name="Alioto T."/>
            <person name="Gomez Garrido J."/>
        </authorList>
    </citation>
    <scope>NUCLEOTIDE SEQUENCE [LARGE SCALE GENOMIC DNA]</scope>
</reference>
<name>A0A5E4M073_9HEMI</name>
<dbReference type="Proteomes" id="UP000325440">
    <property type="component" value="Unassembled WGS sequence"/>
</dbReference>